<dbReference type="Gene3D" id="1.10.10.10">
    <property type="entry name" value="Winged helix-like DNA-binding domain superfamily/Winged helix DNA-binding domain"/>
    <property type="match status" value="1"/>
</dbReference>
<sequence length="181" mass="21141">MLIYLAIIDSKEERIKFEEIYIKYKKLMFYVANQILKDDVLAEDAVHSSFLKIIDNLDKVNDVNSPKTKGFVVIIVKRISINIYNRRKKEEISNINDDNYKFSSLDLSIEKLGECSYLGEALKKLSETDLQVILLKYSHGFSIREISKLLNIKEVNLYKRNKRALEKLKKILSEMEALSNE</sequence>
<gene>
    <name evidence="7" type="ORF">SAMEA1402399_04120</name>
</gene>
<dbReference type="GO" id="GO:0016987">
    <property type="term" value="F:sigma factor activity"/>
    <property type="evidence" value="ECO:0007669"/>
    <property type="project" value="UniProtKB-KW"/>
</dbReference>
<dbReference type="AlphaFoldDB" id="A0AB74QHK6"/>
<dbReference type="Pfam" id="PF04542">
    <property type="entry name" value="Sigma70_r2"/>
    <property type="match status" value="1"/>
</dbReference>
<keyword evidence="4" id="KW-0804">Transcription</keyword>
<dbReference type="RefSeq" id="WP_009894466.1">
    <property type="nucleotide sequence ID" value="NZ_BIOU01000072.1"/>
</dbReference>
<accession>A0AB74QHK6</accession>
<evidence type="ECO:0000256" key="1">
    <source>
        <dbReference type="ARBA" id="ARBA00010641"/>
    </source>
</evidence>
<feature type="domain" description="RNA polymerase sigma-70 region 2" evidence="5">
    <location>
        <begin position="21"/>
        <end position="89"/>
    </location>
</feature>
<dbReference type="Proteomes" id="UP000411588">
    <property type="component" value="Unassembled WGS sequence"/>
</dbReference>
<dbReference type="InterPro" id="IPR039425">
    <property type="entry name" value="RNA_pol_sigma-70-like"/>
</dbReference>
<evidence type="ECO:0000259" key="5">
    <source>
        <dbReference type="Pfam" id="PF04542"/>
    </source>
</evidence>
<evidence type="ECO:0000313" key="8">
    <source>
        <dbReference type="Proteomes" id="UP000411588"/>
    </source>
</evidence>
<dbReference type="PANTHER" id="PTHR43133">
    <property type="entry name" value="RNA POLYMERASE ECF-TYPE SIGMA FACTO"/>
    <property type="match status" value="1"/>
</dbReference>
<evidence type="ECO:0000256" key="2">
    <source>
        <dbReference type="ARBA" id="ARBA00023015"/>
    </source>
</evidence>
<keyword evidence="3" id="KW-0731">Sigma factor</keyword>
<evidence type="ECO:0000313" key="7">
    <source>
        <dbReference type="EMBL" id="VFD36701.1"/>
    </source>
</evidence>
<dbReference type="InterPro" id="IPR013325">
    <property type="entry name" value="RNA_pol_sigma_r2"/>
</dbReference>
<keyword evidence="2" id="KW-0805">Transcription regulation</keyword>
<dbReference type="InterPro" id="IPR013324">
    <property type="entry name" value="RNA_pol_sigma_r3/r4-like"/>
</dbReference>
<dbReference type="SUPFAM" id="SSF88659">
    <property type="entry name" value="Sigma3 and sigma4 domains of RNA polymerase sigma factors"/>
    <property type="match status" value="1"/>
</dbReference>
<dbReference type="NCBIfam" id="TIGR02937">
    <property type="entry name" value="sigma70-ECF"/>
    <property type="match status" value="1"/>
</dbReference>
<proteinExistence type="inferred from homology"/>
<comment type="similarity">
    <text evidence="1">Belongs to the sigma-70 factor family. ECF subfamily.</text>
</comment>
<dbReference type="Pfam" id="PF08281">
    <property type="entry name" value="Sigma70_r4_2"/>
    <property type="match status" value="1"/>
</dbReference>
<organism evidence="7 8">
    <name type="scientific">Clostridioides difficile</name>
    <name type="common">Peptoclostridium difficile</name>
    <dbReference type="NCBI Taxonomy" id="1496"/>
    <lineage>
        <taxon>Bacteria</taxon>
        <taxon>Bacillati</taxon>
        <taxon>Bacillota</taxon>
        <taxon>Clostridia</taxon>
        <taxon>Peptostreptococcales</taxon>
        <taxon>Peptostreptococcaceae</taxon>
        <taxon>Clostridioides</taxon>
    </lineage>
</organism>
<dbReference type="InterPro" id="IPR036388">
    <property type="entry name" value="WH-like_DNA-bd_sf"/>
</dbReference>
<evidence type="ECO:0000256" key="4">
    <source>
        <dbReference type="ARBA" id="ARBA00023163"/>
    </source>
</evidence>
<evidence type="ECO:0000256" key="3">
    <source>
        <dbReference type="ARBA" id="ARBA00023082"/>
    </source>
</evidence>
<dbReference type="Gene3D" id="1.10.1740.10">
    <property type="match status" value="1"/>
</dbReference>
<dbReference type="InterPro" id="IPR014284">
    <property type="entry name" value="RNA_pol_sigma-70_dom"/>
</dbReference>
<feature type="domain" description="RNA polymerase sigma factor 70 region 4 type 2" evidence="6">
    <location>
        <begin position="118"/>
        <end position="168"/>
    </location>
</feature>
<reference evidence="7 8" key="1">
    <citation type="submission" date="2019-02" db="EMBL/GenBank/DDBJ databases">
        <authorList>
            <consortium name="Pathogen Informatics"/>
        </authorList>
    </citation>
    <scope>NUCLEOTIDE SEQUENCE [LARGE SCALE GENOMIC DNA]</scope>
    <source>
        <strain evidence="8">clo34</strain>
    </source>
</reference>
<name>A0AB74QHK6_CLODI</name>
<dbReference type="GO" id="GO:0006352">
    <property type="term" value="P:DNA-templated transcription initiation"/>
    <property type="evidence" value="ECO:0007669"/>
    <property type="project" value="InterPro"/>
</dbReference>
<dbReference type="InterPro" id="IPR013249">
    <property type="entry name" value="RNA_pol_sigma70_r4_t2"/>
</dbReference>
<comment type="caution">
    <text evidence="7">The sequence shown here is derived from an EMBL/GenBank/DDBJ whole genome shotgun (WGS) entry which is preliminary data.</text>
</comment>
<protein>
    <submittedName>
        <fullName evidence="7">Sigma-70 family RNA polymerase sigma factor</fullName>
    </submittedName>
</protein>
<dbReference type="SUPFAM" id="SSF88946">
    <property type="entry name" value="Sigma2 domain of RNA polymerase sigma factors"/>
    <property type="match status" value="1"/>
</dbReference>
<dbReference type="GO" id="GO:0003677">
    <property type="term" value="F:DNA binding"/>
    <property type="evidence" value="ECO:0007669"/>
    <property type="project" value="InterPro"/>
</dbReference>
<dbReference type="PANTHER" id="PTHR43133:SF60">
    <property type="entry name" value="RNA POLYMERASE SIGMA FACTOR SIGV"/>
    <property type="match status" value="1"/>
</dbReference>
<dbReference type="InterPro" id="IPR007627">
    <property type="entry name" value="RNA_pol_sigma70_r2"/>
</dbReference>
<evidence type="ECO:0000259" key="6">
    <source>
        <dbReference type="Pfam" id="PF08281"/>
    </source>
</evidence>
<dbReference type="EMBL" id="CAADAN010000031">
    <property type="protein sequence ID" value="VFD36701.1"/>
    <property type="molecule type" value="Genomic_DNA"/>
</dbReference>